<gene>
    <name evidence="1" type="ORF">S01H4_24372</name>
</gene>
<dbReference type="AlphaFoldDB" id="X1AQV3"/>
<organism evidence="1">
    <name type="scientific">marine sediment metagenome</name>
    <dbReference type="NCBI Taxonomy" id="412755"/>
    <lineage>
        <taxon>unclassified sequences</taxon>
        <taxon>metagenomes</taxon>
        <taxon>ecological metagenomes</taxon>
    </lineage>
</organism>
<evidence type="ECO:0000313" key="1">
    <source>
        <dbReference type="EMBL" id="GAG85105.1"/>
    </source>
</evidence>
<proteinExistence type="predicted"/>
<name>X1AQV3_9ZZZZ</name>
<feature type="non-terminal residue" evidence="1">
    <location>
        <position position="120"/>
    </location>
</feature>
<evidence type="ECO:0008006" key="2">
    <source>
        <dbReference type="Google" id="ProtNLM"/>
    </source>
</evidence>
<accession>X1AQV3</accession>
<dbReference type="EMBL" id="BART01011439">
    <property type="protein sequence ID" value="GAG85105.1"/>
    <property type="molecule type" value="Genomic_DNA"/>
</dbReference>
<reference evidence="1" key="1">
    <citation type="journal article" date="2014" name="Front. Microbiol.">
        <title>High frequency of phylogenetically diverse reductive dehalogenase-homologous genes in deep subseafloor sedimentary metagenomes.</title>
        <authorList>
            <person name="Kawai M."/>
            <person name="Futagami T."/>
            <person name="Toyoda A."/>
            <person name="Takaki Y."/>
            <person name="Nishi S."/>
            <person name="Hori S."/>
            <person name="Arai W."/>
            <person name="Tsubouchi T."/>
            <person name="Morono Y."/>
            <person name="Uchiyama I."/>
            <person name="Ito T."/>
            <person name="Fujiyama A."/>
            <person name="Inagaki F."/>
            <person name="Takami H."/>
        </authorList>
    </citation>
    <scope>NUCLEOTIDE SEQUENCE</scope>
    <source>
        <strain evidence="1">Expedition CK06-06</strain>
    </source>
</reference>
<protein>
    <recommendedName>
        <fullName evidence="2">Glycosyltransferase subfamily 4-like N-terminal domain-containing protein</fullName>
    </recommendedName>
</protein>
<comment type="caution">
    <text evidence="1">The sequence shown here is derived from an EMBL/GenBank/DDBJ whole genome shotgun (WGS) entry which is preliminary data.</text>
</comment>
<sequence length="120" mass="13411">MARALARVLGWNLVAAPTASGADVLYLLAYFEAQKLKSWPRIPVAAYFTHREEQPPNNAKARLYDKVAKQVQLRIATCRMYAEALSQYGPTVQVAPPLERDRFVIAKRKPSRELVVGLSG</sequence>